<keyword evidence="1" id="KW-0344">Guanine-nucleotide releasing factor</keyword>
<name>A0A060YIM1_ONCMY</name>
<dbReference type="GO" id="GO:0005886">
    <property type="term" value="C:plasma membrane"/>
    <property type="evidence" value="ECO:0007669"/>
    <property type="project" value="TreeGrafter"/>
</dbReference>
<dbReference type="GO" id="GO:0031267">
    <property type="term" value="F:small GTPase binding"/>
    <property type="evidence" value="ECO:0007669"/>
    <property type="project" value="TreeGrafter"/>
</dbReference>
<dbReference type="InterPro" id="IPR027357">
    <property type="entry name" value="DOCKER_dom"/>
</dbReference>
<dbReference type="PROSITE" id="PS51651">
    <property type="entry name" value="DOCKER"/>
    <property type="match status" value="1"/>
</dbReference>
<dbReference type="PANTHER" id="PTHR45653:SF4">
    <property type="entry name" value="DEDICATOR OF CYTOKINESIS PROTEIN 3"/>
    <property type="match status" value="1"/>
</dbReference>
<dbReference type="AlphaFoldDB" id="A0A060YIM1"/>
<evidence type="ECO:0000256" key="1">
    <source>
        <dbReference type="ARBA" id="ARBA00022658"/>
    </source>
</evidence>
<dbReference type="Pfam" id="PF06920">
    <property type="entry name" value="DHR-2_Lobe_A"/>
    <property type="match status" value="1"/>
</dbReference>
<dbReference type="Gene3D" id="1.25.40.410">
    <property type="match status" value="1"/>
</dbReference>
<organism evidence="4 5">
    <name type="scientific">Oncorhynchus mykiss</name>
    <name type="common">Rainbow trout</name>
    <name type="synonym">Salmo gairdneri</name>
    <dbReference type="NCBI Taxonomy" id="8022"/>
    <lineage>
        <taxon>Eukaryota</taxon>
        <taxon>Metazoa</taxon>
        <taxon>Chordata</taxon>
        <taxon>Craniata</taxon>
        <taxon>Vertebrata</taxon>
        <taxon>Euteleostomi</taxon>
        <taxon>Actinopterygii</taxon>
        <taxon>Neopterygii</taxon>
        <taxon>Teleostei</taxon>
        <taxon>Protacanthopterygii</taxon>
        <taxon>Salmoniformes</taxon>
        <taxon>Salmonidae</taxon>
        <taxon>Salmoninae</taxon>
        <taxon>Oncorhynchus</taxon>
    </lineage>
</organism>
<feature type="domain" description="DOCKER" evidence="3">
    <location>
        <begin position="22"/>
        <end position="226"/>
    </location>
</feature>
<dbReference type="InterPro" id="IPR046769">
    <property type="entry name" value="DOCKER_Lobe_A"/>
</dbReference>
<sequence length="226" mass="27393">MKGDETENKKIGCTVNLLNFYKSEINKEEMYIRYIHKLCDMHLQADNYTEAAFTLLLYWELLHWEERPLREFLHYPAQSEWHRKEGLSRKVIHYFNKGKCWEYGVPLCRELAFQYETLYDYQSLSWIRVSRCCSRCRLWGFRMGELHNMFILQNIIMIVFGQKMEAAYYDSIMEQQRLEPEFFRVGFYGRKFPFFLRVSQSNCVGHISNDSLFPTLDRALFRTRDT</sequence>
<protein>
    <recommendedName>
        <fullName evidence="3">DOCKER domain-containing protein</fullName>
    </recommendedName>
</protein>
<dbReference type="Proteomes" id="UP000193380">
    <property type="component" value="Unassembled WGS sequence"/>
</dbReference>
<evidence type="ECO:0000313" key="5">
    <source>
        <dbReference type="Proteomes" id="UP000193380"/>
    </source>
</evidence>
<evidence type="ECO:0000256" key="2">
    <source>
        <dbReference type="PROSITE-ProRule" id="PRU00984"/>
    </source>
</evidence>
<gene>
    <name evidence="4" type="ORF">GSONMT00026263001</name>
</gene>
<dbReference type="STRING" id="8022.A0A060YIM1"/>
<dbReference type="GO" id="GO:0007264">
    <property type="term" value="P:small GTPase-mediated signal transduction"/>
    <property type="evidence" value="ECO:0007669"/>
    <property type="project" value="InterPro"/>
</dbReference>
<dbReference type="GO" id="GO:0005085">
    <property type="term" value="F:guanyl-nucleotide exchange factor activity"/>
    <property type="evidence" value="ECO:0007669"/>
    <property type="project" value="UniProtKB-KW"/>
</dbReference>
<reference evidence="4" key="1">
    <citation type="journal article" date="2014" name="Nat. Commun.">
        <title>The rainbow trout genome provides novel insights into evolution after whole-genome duplication in vertebrates.</title>
        <authorList>
            <person name="Berthelot C."/>
            <person name="Brunet F."/>
            <person name="Chalopin D."/>
            <person name="Juanchich A."/>
            <person name="Bernard M."/>
            <person name="Noel B."/>
            <person name="Bento P."/>
            <person name="Da Silva C."/>
            <person name="Labadie K."/>
            <person name="Alberti A."/>
            <person name="Aury J.M."/>
            <person name="Louis A."/>
            <person name="Dehais P."/>
            <person name="Bardou P."/>
            <person name="Montfort J."/>
            <person name="Klopp C."/>
            <person name="Cabau C."/>
            <person name="Gaspin C."/>
            <person name="Thorgaard G.H."/>
            <person name="Boussaha M."/>
            <person name="Quillet E."/>
            <person name="Guyomard R."/>
            <person name="Galiana D."/>
            <person name="Bobe J."/>
            <person name="Volff J.N."/>
            <person name="Genet C."/>
            <person name="Wincker P."/>
            <person name="Jaillon O."/>
            <person name="Roest Crollius H."/>
            <person name="Guiguen Y."/>
        </authorList>
    </citation>
    <scope>NUCLEOTIDE SEQUENCE [LARGE SCALE GENOMIC DNA]</scope>
</reference>
<evidence type="ECO:0000259" key="3">
    <source>
        <dbReference type="PROSITE" id="PS51651"/>
    </source>
</evidence>
<proteinExistence type="inferred from homology"/>
<dbReference type="PANTHER" id="PTHR45653">
    <property type="entry name" value="DEDICATOR OF CYTOKINESIS"/>
    <property type="match status" value="1"/>
</dbReference>
<dbReference type="InterPro" id="IPR043161">
    <property type="entry name" value="DOCK_C_lobe_A"/>
</dbReference>
<accession>A0A060YIM1</accession>
<reference evidence="4" key="2">
    <citation type="submission" date="2014-03" db="EMBL/GenBank/DDBJ databases">
        <authorList>
            <person name="Genoscope - CEA"/>
        </authorList>
    </citation>
    <scope>NUCLEOTIDE SEQUENCE</scope>
</reference>
<dbReference type="PaxDb" id="8022-A0A060YIM1"/>
<dbReference type="InterPro" id="IPR026791">
    <property type="entry name" value="DOCK"/>
</dbReference>
<comment type="similarity">
    <text evidence="2">Belongs to the DOCK family.</text>
</comment>
<dbReference type="FunFam" id="1.25.40.410:FF:000003">
    <property type="entry name" value="Dedicator of cytokinesis protein 4"/>
    <property type="match status" value="1"/>
</dbReference>
<evidence type="ECO:0000313" key="4">
    <source>
        <dbReference type="EMBL" id="CDQ91581.1"/>
    </source>
</evidence>
<dbReference type="GO" id="GO:0005737">
    <property type="term" value="C:cytoplasm"/>
    <property type="evidence" value="ECO:0007669"/>
    <property type="project" value="TreeGrafter"/>
</dbReference>
<dbReference type="EMBL" id="FR911965">
    <property type="protein sequence ID" value="CDQ91581.1"/>
    <property type="molecule type" value="Genomic_DNA"/>
</dbReference>